<accession>A0ABU6F8G9</accession>
<dbReference type="InterPro" id="IPR051678">
    <property type="entry name" value="AGP_Transferase"/>
</dbReference>
<protein>
    <submittedName>
        <fullName evidence="2">Aminoglycoside phosphotransferase family protein</fullName>
    </submittedName>
</protein>
<dbReference type="Gene3D" id="3.90.1200.10">
    <property type="match status" value="1"/>
</dbReference>
<feature type="domain" description="Aminoglycoside phosphotransferase" evidence="1">
    <location>
        <begin position="39"/>
        <end position="260"/>
    </location>
</feature>
<dbReference type="EMBL" id="JAOZYC010000131">
    <property type="protein sequence ID" value="MEB8340314.1"/>
    <property type="molecule type" value="Genomic_DNA"/>
</dbReference>
<dbReference type="InterPro" id="IPR011009">
    <property type="entry name" value="Kinase-like_dom_sf"/>
</dbReference>
<evidence type="ECO:0000313" key="3">
    <source>
        <dbReference type="Proteomes" id="UP001354931"/>
    </source>
</evidence>
<dbReference type="CDD" id="cd05155">
    <property type="entry name" value="APH_ChoK_like_1"/>
    <property type="match status" value="1"/>
</dbReference>
<dbReference type="InterPro" id="IPR002575">
    <property type="entry name" value="Aminoglycoside_PTrfase"/>
</dbReference>
<organism evidence="2 3">
    <name type="scientific">Streptomyces endophyticus</name>
    <dbReference type="NCBI Taxonomy" id="714166"/>
    <lineage>
        <taxon>Bacteria</taxon>
        <taxon>Bacillati</taxon>
        <taxon>Actinomycetota</taxon>
        <taxon>Actinomycetes</taxon>
        <taxon>Kitasatosporales</taxon>
        <taxon>Streptomycetaceae</taxon>
        <taxon>Streptomyces</taxon>
    </lineage>
</organism>
<gene>
    <name evidence="2" type="ORF">OKJ99_22735</name>
</gene>
<evidence type="ECO:0000259" key="1">
    <source>
        <dbReference type="Pfam" id="PF01636"/>
    </source>
</evidence>
<sequence>MGVRKLHQDEPDIDEDLVRALVDEQFPRWADLPLKYVDSHGTQNVLYRLGEEWVVRLPRLPGVVPELAGARQWMPYLAARLPVPVPEQVAEGEPGHGFPWPWAVHRWLPGENPAVGRLDRPGALAEDLAGFVTAMRAIDTAGAPESFRGRPLAERADGTREVIHRLDGTLDSAAALAVWDGAVRTPGAGRDVWLHGDLQPGNLLVSGGRLGAVIDFGCMGTGDPAVDLITAWYVLGGAERRIFREAAAVDDDAWARGRGWALTIAVHELAYYRDVNPFMVRTASRVVGEILDSTDHG</sequence>
<dbReference type="RefSeq" id="WP_326019147.1">
    <property type="nucleotide sequence ID" value="NZ_JAOZYC010000131.1"/>
</dbReference>
<dbReference type="PANTHER" id="PTHR21310">
    <property type="entry name" value="AMINOGLYCOSIDE PHOSPHOTRANSFERASE-RELATED-RELATED"/>
    <property type="match status" value="1"/>
</dbReference>
<dbReference type="PANTHER" id="PTHR21310:SF42">
    <property type="entry name" value="BIFUNCTIONAL AAC_APH"/>
    <property type="match status" value="1"/>
</dbReference>
<dbReference type="Proteomes" id="UP001354931">
    <property type="component" value="Unassembled WGS sequence"/>
</dbReference>
<proteinExistence type="predicted"/>
<dbReference type="Gene3D" id="3.30.200.20">
    <property type="entry name" value="Phosphorylase Kinase, domain 1"/>
    <property type="match status" value="1"/>
</dbReference>
<evidence type="ECO:0000313" key="2">
    <source>
        <dbReference type="EMBL" id="MEB8340314.1"/>
    </source>
</evidence>
<name>A0ABU6F8G9_9ACTN</name>
<dbReference type="Pfam" id="PF01636">
    <property type="entry name" value="APH"/>
    <property type="match status" value="1"/>
</dbReference>
<dbReference type="SUPFAM" id="SSF56112">
    <property type="entry name" value="Protein kinase-like (PK-like)"/>
    <property type="match status" value="1"/>
</dbReference>
<reference evidence="2 3" key="1">
    <citation type="submission" date="2022-10" db="EMBL/GenBank/DDBJ databases">
        <authorList>
            <person name="Xie J."/>
            <person name="Shen N."/>
        </authorList>
    </citation>
    <scope>NUCLEOTIDE SEQUENCE [LARGE SCALE GENOMIC DNA]</scope>
    <source>
        <strain evidence="2 3">YIM65594</strain>
    </source>
</reference>
<keyword evidence="3" id="KW-1185">Reference proteome</keyword>
<comment type="caution">
    <text evidence="2">The sequence shown here is derived from an EMBL/GenBank/DDBJ whole genome shotgun (WGS) entry which is preliminary data.</text>
</comment>